<protein>
    <recommendedName>
        <fullName evidence="8">Rhodopsin domain-containing protein</fullName>
    </recommendedName>
</protein>
<evidence type="ECO:0000259" key="8">
    <source>
        <dbReference type="Pfam" id="PF20684"/>
    </source>
</evidence>
<dbReference type="Pfam" id="PF20684">
    <property type="entry name" value="Fung_rhodopsin"/>
    <property type="match status" value="1"/>
</dbReference>
<feature type="domain" description="Rhodopsin" evidence="8">
    <location>
        <begin position="26"/>
        <end position="264"/>
    </location>
</feature>
<dbReference type="GO" id="GO:0016020">
    <property type="term" value="C:membrane"/>
    <property type="evidence" value="ECO:0007669"/>
    <property type="project" value="UniProtKB-SubCell"/>
</dbReference>
<comment type="subcellular location">
    <subcellularLocation>
        <location evidence="1">Membrane</location>
        <topology evidence="1">Multi-pass membrane protein</topology>
    </subcellularLocation>
</comment>
<sequence length="419" mass="46611">MIENRGPELLGVNIFFVSAAVLATALRCYIRAGLVKAFGTDDWLMVLALACFICYSTFSILGVHYGTGRHFADIEDDHITKALECWWFCYLFYSLSMIVSKMSIGFFLLRITTRRLHSWIVYMAMMFTVLAGIVFFFVTLFQCHRISFFWNKSQPGSCIDVNIVIALAYLYSAFSVISDLTFAILPAFLVWNLQMRKKTKFALIPLLIMGCVASSAVLVRFGYLMGLKDADFLWSTLDIAIWSSVEQGLANTAGSLATLRPLLKAIGFKLGMSSDPYSHRVTDDAARRPSAFATTTFAKSSSGPPQSGHEDVYNMSYFPCKCCGTFKCQKRQSEATSGKRSSMGFSARASKGYAGALSQIKSVSETGSEEELTYGGRSTREASHDNERVVPQSFLIIDEQKDSLVGCFRRDGRKTLVES</sequence>
<keyword evidence="4 7" id="KW-0472">Membrane</keyword>
<keyword evidence="10" id="KW-1185">Reference proteome</keyword>
<dbReference type="AlphaFoldDB" id="A0AAJ0A0B4"/>
<evidence type="ECO:0000256" key="1">
    <source>
        <dbReference type="ARBA" id="ARBA00004141"/>
    </source>
</evidence>
<keyword evidence="3 7" id="KW-1133">Transmembrane helix</keyword>
<comment type="similarity">
    <text evidence="5">Belongs to the SAT4 family.</text>
</comment>
<name>A0AAJ0A0B4_9PEZI</name>
<dbReference type="EMBL" id="JAHMHQ010000002">
    <property type="protein sequence ID" value="KAK1654103.1"/>
    <property type="molecule type" value="Genomic_DNA"/>
</dbReference>
<dbReference type="InterPro" id="IPR049326">
    <property type="entry name" value="Rhodopsin_dom_fungi"/>
</dbReference>
<feature type="transmembrane region" description="Helical" evidence="7">
    <location>
        <begin position="42"/>
        <end position="65"/>
    </location>
</feature>
<feature type="region of interest" description="Disordered" evidence="6">
    <location>
        <begin position="364"/>
        <end position="386"/>
    </location>
</feature>
<dbReference type="PANTHER" id="PTHR33048:SF96">
    <property type="entry name" value="INTEGRAL MEMBRANE PROTEIN"/>
    <property type="match status" value="1"/>
</dbReference>
<comment type="caution">
    <text evidence="9">The sequence shown here is derived from an EMBL/GenBank/DDBJ whole genome shotgun (WGS) entry which is preliminary data.</text>
</comment>
<feature type="transmembrane region" description="Helical" evidence="7">
    <location>
        <begin position="12"/>
        <end position="30"/>
    </location>
</feature>
<feature type="transmembrane region" description="Helical" evidence="7">
    <location>
        <begin position="120"/>
        <end position="141"/>
    </location>
</feature>
<dbReference type="Proteomes" id="UP001243989">
    <property type="component" value="Unassembled WGS sequence"/>
</dbReference>
<feature type="transmembrane region" description="Helical" evidence="7">
    <location>
        <begin position="85"/>
        <end position="108"/>
    </location>
</feature>
<reference evidence="9" key="1">
    <citation type="submission" date="2021-06" db="EMBL/GenBank/DDBJ databases">
        <title>Comparative genomics, transcriptomics and evolutionary studies reveal genomic signatures of adaptation to plant cell wall in hemibiotrophic fungi.</title>
        <authorList>
            <consortium name="DOE Joint Genome Institute"/>
            <person name="Baroncelli R."/>
            <person name="Diaz J.F."/>
            <person name="Benocci T."/>
            <person name="Peng M."/>
            <person name="Battaglia E."/>
            <person name="Haridas S."/>
            <person name="Andreopoulos W."/>
            <person name="Labutti K."/>
            <person name="Pangilinan J."/>
            <person name="Floch G.L."/>
            <person name="Makela M.R."/>
            <person name="Henrissat B."/>
            <person name="Grigoriev I.V."/>
            <person name="Crouch J.A."/>
            <person name="De Vries R.P."/>
            <person name="Sukno S.A."/>
            <person name="Thon M.R."/>
        </authorList>
    </citation>
    <scope>NUCLEOTIDE SEQUENCE</scope>
    <source>
        <strain evidence="9">CBS 102054</strain>
    </source>
</reference>
<evidence type="ECO:0000313" key="10">
    <source>
        <dbReference type="Proteomes" id="UP001243989"/>
    </source>
</evidence>
<organism evidence="9 10">
    <name type="scientific">Colletotrichum phormii</name>
    <dbReference type="NCBI Taxonomy" id="359342"/>
    <lineage>
        <taxon>Eukaryota</taxon>
        <taxon>Fungi</taxon>
        <taxon>Dikarya</taxon>
        <taxon>Ascomycota</taxon>
        <taxon>Pezizomycotina</taxon>
        <taxon>Sordariomycetes</taxon>
        <taxon>Hypocreomycetidae</taxon>
        <taxon>Glomerellales</taxon>
        <taxon>Glomerellaceae</taxon>
        <taxon>Colletotrichum</taxon>
        <taxon>Colletotrichum acutatum species complex</taxon>
    </lineage>
</organism>
<keyword evidence="2 7" id="KW-0812">Transmembrane</keyword>
<evidence type="ECO:0000256" key="6">
    <source>
        <dbReference type="SAM" id="MobiDB-lite"/>
    </source>
</evidence>
<evidence type="ECO:0000313" key="9">
    <source>
        <dbReference type="EMBL" id="KAK1654103.1"/>
    </source>
</evidence>
<dbReference type="PANTHER" id="PTHR33048">
    <property type="entry name" value="PTH11-LIKE INTEGRAL MEMBRANE PROTEIN (AFU_ORTHOLOGUE AFUA_5G11245)"/>
    <property type="match status" value="1"/>
</dbReference>
<dbReference type="InterPro" id="IPR052337">
    <property type="entry name" value="SAT4-like"/>
</dbReference>
<accession>A0AAJ0A0B4</accession>
<gene>
    <name evidence="9" type="ORF">BDP81DRAFT_309415</name>
</gene>
<evidence type="ECO:0000256" key="5">
    <source>
        <dbReference type="ARBA" id="ARBA00038359"/>
    </source>
</evidence>
<dbReference type="RefSeq" id="XP_060450147.1">
    <property type="nucleotide sequence ID" value="XM_060583545.1"/>
</dbReference>
<feature type="transmembrane region" description="Helical" evidence="7">
    <location>
        <begin position="161"/>
        <end position="189"/>
    </location>
</feature>
<dbReference type="GeneID" id="85468407"/>
<evidence type="ECO:0000256" key="4">
    <source>
        <dbReference type="ARBA" id="ARBA00023136"/>
    </source>
</evidence>
<feature type="transmembrane region" description="Helical" evidence="7">
    <location>
        <begin position="201"/>
        <end position="223"/>
    </location>
</feature>
<evidence type="ECO:0000256" key="2">
    <source>
        <dbReference type="ARBA" id="ARBA00022692"/>
    </source>
</evidence>
<evidence type="ECO:0000256" key="3">
    <source>
        <dbReference type="ARBA" id="ARBA00022989"/>
    </source>
</evidence>
<evidence type="ECO:0000256" key="7">
    <source>
        <dbReference type="SAM" id="Phobius"/>
    </source>
</evidence>
<proteinExistence type="inferred from homology"/>